<dbReference type="RefSeq" id="WP_304600696.1">
    <property type="nucleotide sequence ID" value="NZ_JAUQYP010000001.1"/>
</dbReference>
<organism evidence="3 4">
    <name type="scientific">Actinotalea lenta</name>
    <dbReference type="NCBI Taxonomy" id="3064654"/>
    <lineage>
        <taxon>Bacteria</taxon>
        <taxon>Bacillati</taxon>
        <taxon>Actinomycetota</taxon>
        <taxon>Actinomycetes</taxon>
        <taxon>Micrococcales</taxon>
        <taxon>Cellulomonadaceae</taxon>
        <taxon>Actinotalea</taxon>
    </lineage>
</organism>
<accession>A0ABT9D9B2</accession>
<dbReference type="Pfam" id="PF12728">
    <property type="entry name" value="HTH_17"/>
    <property type="match status" value="1"/>
</dbReference>
<dbReference type="Proteomes" id="UP001232536">
    <property type="component" value="Unassembled WGS sequence"/>
</dbReference>
<gene>
    <name evidence="3" type="ORF">Q6348_07600</name>
</gene>
<evidence type="ECO:0000313" key="3">
    <source>
        <dbReference type="EMBL" id="MDO8107061.1"/>
    </source>
</evidence>
<comment type="caution">
    <text evidence="3">The sequence shown here is derived from an EMBL/GenBank/DDBJ whole genome shotgun (WGS) entry which is preliminary data.</text>
</comment>
<feature type="region of interest" description="Disordered" evidence="1">
    <location>
        <begin position="70"/>
        <end position="133"/>
    </location>
</feature>
<sequence length="133" mass="14282">MSAEATGRGTLTMTPKEVAERLGISEWWVREQIRRGRVPHLRFGRHRIALLPEHVDAIIELVTVEPAVWQADGGASGGASGSVRGASGSDERASGKSRTASGSASGDLTALRPTERSAQAHRRRPHVQGDRLI</sequence>
<dbReference type="NCBIfam" id="TIGR01764">
    <property type="entry name" value="excise"/>
    <property type="match status" value="1"/>
</dbReference>
<reference evidence="3 4" key="1">
    <citation type="submission" date="2023-07" db="EMBL/GenBank/DDBJ databases">
        <title>Description of novel actinomycetes strains, isolated from tidal flat sediment.</title>
        <authorList>
            <person name="Lu C."/>
        </authorList>
    </citation>
    <scope>NUCLEOTIDE SEQUENCE [LARGE SCALE GENOMIC DNA]</scope>
    <source>
        <strain evidence="3 4">SYSU T00b441</strain>
    </source>
</reference>
<evidence type="ECO:0000256" key="1">
    <source>
        <dbReference type="SAM" id="MobiDB-lite"/>
    </source>
</evidence>
<proteinExistence type="predicted"/>
<keyword evidence="4" id="KW-1185">Reference proteome</keyword>
<evidence type="ECO:0000259" key="2">
    <source>
        <dbReference type="Pfam" id="PF12728"/>
    </source>
</evidence>
<name>A0ABT9D9B2_9CELL</name>
<dbReference type="InterPro" id="IPR010093">
    <property type="entry name" value="SinI_DNA-bd"/>
</dbReference>
<dbReference type="InterPro" id="IPR041657">
    <property type="entry name" value="HTH_17"/>
</dbReference>
<evidence type="ECO:0000313" key="4">
    <source>
        <dbReference type="Proteomes" id="UP001232536"/>
    </source>
</evidence>
<dbReference type="EMBL" id="JAUQYP010000001">
    <property type="protein sequence ID" value="MDO8107061.1"/>
    <property type="molecule type" value="Genomic_DNA"/>
</dbReference>
<protein>
    <submittedName>
        <fullName evidence="3">Helix-turn-helix domain-containing protein</fullName>
    </submittedName>
</protein>
<feature type="domain" description="Helix-turn-helix" evidence="2">
    <location>
        <begin position="13"/>
        <end position="48"/>
    </location>
</feature>
<feature type="compositionally biased region" description="Polar residues" evidence="1">
    <location>
        <begin position="96"/>
        <end position="106"/>
    </location>
</feature>